<dbReference type="PANTHER" id="PTHR33121">
    <property type="entry name" value="CYCLIC DI-GMP PHOSPHODIESTERASE PDEF"/>
    <property type="match status" value="1"/>
</dbReference>
<gene>
    <name evidence="4" type="ORF">soil367_16295</name>
</gene>
<dbReference type="InterPro" id="IPR050706">
    <property type="entry name" value="Cyclic-di-GMP_PDE-like"/>
</dbReference>
<dbReference type="InterPro" id="IPR029787">
    <property type="entry name" value="Nucleotide_cyclase"/>
</dbReference>
<proteinExistence type="predicted"/>
<dbReference type="Pfam" id="PF00990">
    <property type="entry name" value="GGDEF"/>
    <property type="match status" value="1"/>
</dbReference>
<dbReference type="Gene3D" id="3.30.70.270">
    <property type="match status" value="1"/>
</dbReference>
<dbReference type="InterPro" id="IPR013656">
    <property type="entry name" value="PAS_4"/>
</dbReference>
<evidence type="ECO:0000256" key="1">
    <source>
        <dbReference type="SAM" id="MobiDB-lite"/>
    </source>
</evidence>
<feature type="domain" description="EAL" evidence="2">
    <location>
        <begin position="551"/>
        <end position="807"/>
    </location>
</feature>
<dbReference type="Gene3D" id="3.30.450.20">
    <property type="entry name" value="PAS domain"/>
    <property type="match status" value="2"/>
</dbReference>
<dbReference type="PROSITE" id="PS50887">
    <property type="entry name" value="GGDEF"/>
    <property type="match status" value="1"/>
</dbReference>
<dbReference type="SMART" id="SM00052">
    <property type="entry name" value="EAL"/>
    <property type="match status" value="1"/>
</dbReference>
<dbReference type="Pfam" id="PF08448">
    <property type="entry name" value="PAS_4"/>
    <property type="match status" value="1"/>
</dbReference>
<evidence type="ECO:0000313" key="5">
    <source>
        <dbReference type="Proteomes" id="UP000298049"/>
    </source>
</evidence>
<dbReference type="KEGG" id="hmi:soil367_16295"/>
<keyword evidence="5" id="KW-1185">Reference proteome</keyword>
<dbReference type="InterPro" id="IPR000160">
    <property type="entry name" value="GGDEF_dom"/>
</dbReference>
<dbReference type="InterPro" id="IPR000014">
    <property type="entry name" value="PAS"/>
</dbReference>
<dbReference type="Pfam" id="PF00563">
    <property type="entry name" value="EAL"/>
    <property type="match status" value="1"/>
</dbReference>
<evidence type="ECO:0000259" key="2">
    <source>
        <dbReference type="PROSITE" id="PS50883"/>
    </source>
</evidence>
<dbReference type="Gene3D" id="3.20.20.450">
    <property type="entry name" value="EAL domain"/>
    <property type="match status" value="1"/>
</dbReference>
<dbReference type="OrthoDB" id="9787514at2"/>
<dbReference type="GO" id="GO:0071111">
    <property type="term" value="F:cyclic-guanylate-specific phosphodiesterase activity"/>
    <property type="evidence" value="ECO:0007669"/>
    <property type="project" value="InterPro"/>
</dbReference>
<dbReference type="InterPro" id="IPR001633">
    <property type="entry name" value="EAL_dom"/>
</dbReference>
<dbReference type="InterPro" id="IPR043128">
    <property type="entry name" value="Rev_trsase/Diguanyl_cyclase"/>
</dbReference>
<dbReference type="CDD" id="cd00130">
    <property type="entry name" value="PAS"/>
    <property type="match status" value="1"/>
</dbReference>
<dbReference type="SUPFAM" id="SSF55785">
    <property type="entry name" value="PYP-like sensor domain (PAS domain)"/>
    <property type="match status" value="3"/>
</dbReference>
<dbReference type="InterPro" id="IPR035965">
    <property type="entry name" value="PAS-like_dom_sf"/>
</dbReference>
<dbReference type="SUPFAM" id="SSF141868">
    <property type="entry name" value="EAL domain-like"/>
    <property type="match status" value="1"/>
</dbReference>
<name>A0A4P7XKL9_9ALTE</name>
<feature type="region of interest" description="Disordered" evidence="1">
    <location>
        <begin position="1"/>
        <end position="23"/>
    </location>
</feature>
<sequence>MKEFVVSRHASGSTDDSSPRSAHFRADDRGVLTWADNGAESLFGYSSGRFPGMTVRHLVAGSEDDPFSPAHEETLNHGQKLTLTFRHANGFFFTGHLQLGASHLDEDNAASAMITLLPEASLERSRLRQIEIGAKLGTWDLGVQNNNIHWSEGVYNILELRPGAEVSPEHALFYFQAGQTRIRAALRRCLRTGKAFAFDLPILTAQQRPRWVRLTGNAEYQGELVDKVSGVLVDITPEHDQTLKAQRWRHLLDGMLASTDELIMAVDPEFKVILINEAAASQFETTFNLRPAAGDSLPELLQQYPNENRLYRRLWQRAMERDFFCVEMPLSQQDPDLAVFEVHFHRLTDGAGTVIGAVFRAQDMSEKVGQGTLSYVTSHDPVTGLLNRREFLHRLKRALLNKAEKGNAHALLYLDLDHFEKLNDTHGTGACDRYLRALAMRLSSRIRQRDALARVGGDKLAVLLDNCDENEARKVAENLRLALGELTLEWRNQSLSCTASAGLVPLPSQIDERPEDLLALAADLCQTAKTAGRNRLHVHRDPGNLAAEEQTSVRLQQLQTAMTNRAVELRFQSIRPIASVTWGDNIEILSRLKVSSEATSWGPGEFLPLAERFDLASQFDRLVVAETLAWLARNPLMEPRLKMCCFNVSQGSLMDSAFASEIGPLLAESNYAPSVFCFEVQESDAVRDPSAVEELCHALHELGCRVALEGVSGTGQSYNLISRLPIDVIKLDGKLMKSMMDEPVQQVMVESLHRVAEVSGKITIAQYIEDDEMLKQARALGIHFGQGYRLASPRPLDELAPPPWQDVVN</sequence>
<dbReference type="RefSeq" id="WP_136550074.1">
    <property type="nucleotide sequence ID" value="NZ_CP031093.1"/>
</dbReference>
<reference evidence="4 5" key="1">
    <citation type="submission" date="2018-07" db="EMBL/GenBank/DDBJ databases">
        <title>Marsedoiliclastica nanhaica gen. nov. sp. nov., a novel marine hydrocarbonoclastic bacterium isolated from an in-situ enriched hydrocarbon-degrading consortium in deep-sea sediment.</title>
        <authorList>
            <person name="Dong C."/>
            <person name="Ma T."/>
            <person name="Liu R."/>
            <person name="Shao Z."/>
        </authorList>
    </citation>
    <scope>NUCLEOTIDE SEQUENCE [LARGE SCALE GENOMIC DNA]</scope>
    <source>
        <strain evidence="5">soil36-7</strain>
    </source>
</reference>
<dbReference type="NCBIfam" id="TIGR00254">
    <property type="entry name" value="GGDEF"/>
    <property type="match status" value="1"/>
</dbReference>
<protein>
    <submittedName>
        <fullName evidence="4">EAL domain-containing protein</fullName>
    </submittedName>
</protein>
<evidence type="ECO:0000259" key="3">
    <source>
        <dbReference type="PROSITE" id="PS50887"/>
    </source>
</evidence>
<dbReference type="PANTHER" id="PTHR33121:SF23">
    <property type="entry name" value="CYCLIC DI-GMP PHOSPHODIESTERASE PDEB"/>
    <property type="match status" value="1"/>
</dbReference>
<dbReference type="PROSITE" id="PS50883">
    <property type="entry name" value="EAL"/>
    <property type="match status" value="1"/>
</dbReference>
<dbReference type="SUPFAM" id="SSF55073">
    <property type="entry name" value="Nucleotide cyclase"/>
    <property type="match status" value="1"/>
</dbReference>
<dbReference type="Proteomes" id="UP000298049">
    <property type="component" value="Chromosome"/>
</dbReference>
<dbReference type="InterPro" id="IPR035919">
    <property type="entry name" value="EAL_sf"/>
</dbReference>
<accession>A0A4P7XKL9</accession>
<dbReference type="CDD" id="cd01948">
    <property type="entry name" value="EAL"/>
    <property type="match status" value="1"/>
</dbReference>
<organism evidence="4 5">
    <name type="scientific">Hydrocarboniclastica marina</name>
    <dbReference type="NCBI Taxonomy" id="2259620"/>
    <lineage>
        <taxon>Bacteria</taxon>
        <taxon>Pseudomonadati</taxon>
        <taxon>Pseudomonadota</taxon>
        <taxon>Gammaproteobacteria</taxon>
        <taxon>Alteromonadales</taxon>
        <taxon>Alteromonadaceae</taxon>
        <taxon>Hydrocarboniclastica</taxon>
    </lineage>
</organism>
<dbReference type="CDD" id="cd01949">
    <property type="entry name" value="GGDEF"/>
    <property type="match status" value="1"/>
</dbReference>
<evidence type="ECO:0000313" key="4">
    <source>
        <dbReference type="EMBL" id="QCF27363.1"/>
    </source>
</evidence>
<dbReference type="SMART" id="SM00267">
    <property type="entry name" value="GGDEF"/>
    <property type="match status" value="1"/>
</dbReference>
<dbReference type="AlphaFoldDB" id="A0A4P7XKL9"/>
<feature type="domain" description="GGDEF" evidence="3">
    <location>
        <begin position="407"/>
        <end position="541"/>
    </location>
</feature>
<dbReference type="EMBL" id="CP031093">
    <property type="protein sequence ID" value="QCF27363.1"/>
    <property type="molecule type" value="Genomic_DNA"/>
</dbReference>
<feature type="compositionally biased region" description="Polar residues" evidence="1">
    <location>
        <begin position="10"/>
        <end position="20"/>
    </location>
</feature>